<feature type="transmembrane region" description="Helical" evidence="1">
    <location>
        <begin position="20"/>
        <end position="44"/>
    </location>
</feature>
<dbReference type="RefSeq" id="WP_223403080.1">
    <property type="nucleotide sequence ID" value="NZ_JAGSHT010000003.1"/>
</dbReference>
<proteinExistence type="predicted"/>
<evidence type="ECO:0000256" key="1">
    <source>
        <dbReference type="SAM" id="Phobius"/>
    </source>
</evidence>
<evidence type="ECO:0008006" key="4">
    <source>
        <dbReference type="Google" id="ProtNLM"/>
    </source>
</evidence>
<evidence type="ECO:0000313" key="2">
    <source>
        <dbReference type="EMBL" id="MBZ2195312.1"/>
    </source>
</evidence>
<protein>
    <recommendedName>
        <fullName evidence="4">ABC transporter permease</fullName>
    </recommendedName>
</protein>
<reference evidence="2 3" key="1">
    <citation type="submission" date="2021-04" db="EMBL/GenBank/DDBJ databases">
        <title>Ruania sp. nov., isolated from sandy soil of mangrove forest.</title>
        <authorList>
            <person name="Ge X."/>
            <person name="Huang R."/>
            <person name="Liu W."/>
        </authorList>
    </citation>
    <scope>NUCLEOTIDE SEQUENCE [LARGE SCALE GENOMIC DNA]</scope>
    <source>
        <strain evidence="2 3">N2-46</strain>
    </source>
</reference>
<sequence length="239" mass="23901">MAARAVAAELDKLRTLPVVAFTLIGTVVTAVVIAAALAASGAAAGAPSSVVELVLAAVPFVQVGIILLGVLPAGHEYDGRQIATTLVALPDRARSLAGKTTAAAAVVGVGAALSIGAAFATAAIATHVTDLTLTADRAPWRLTGAIAYLAVIGLLAHAVAVAVRHLVPALVAMLSLMVIISPVAAGLTEHARWLPDRAASQLYADTDAVLTAATGPLVALAWLAAIGTVGALRFIRLDP</sequence>
<keyword evidence="1" id="KW-0812">Transmembrane</keyword>
<feature type="transmembrane region" description="Helical" evidence="1">
    <location>
        <begin position="145"/>
        <end position="163"/>
    </location>
</feature>
<keyword evidence="1" id="KW-1133">Transmembrane helix</keyword>
<evidence type="ECO:0000313" key="3">
    <source>
        <dbReference type="Proteomes" id="UP000826651"/>
    </source>
</evidence>
<gene>
    <name evidence="2" type="ORF">KCQ71_04045</name>
</gene>
<organism evidence="2 3">
    <name type="scientific">Occultella gossypii</name>
    <dbReference type="NCBI Taxonomy" id="2800820"/>
    <lineage>
        <taxon>Bacteria</taxon>
        <taxon>Bacillati</taxon>
        <taxon>Actinomycetota</taxon>
        <taxon>Actinomycetes</taxon>
        <taxon>Micrococcales</taxon>
        <taxon>Ruaniaceae</taxon>
        <taxon>Occultella</taxon>
    </lineage>
</organism>
<feature type="transmembrane region" description="Helical" evidence="1">
    <location>
        <begin position="50"/>
        <end position="71"/>
    </location>
</feature>
<feature type="transmembrane region" description="Helical" evidence="1">
    <location>
        <begin position="102"/>
        <end position="125"/>
    </location>
</feature>
<dbReference type="EMBL" id="JAGSHT010000003">
    <property type="protein sequence ID" value="MBZ2195312.1"/>
    <property type="molecule type" value="Genomic_DNA"/>
</dbReference>
<feature type="transmembrane region" description="Helical" evidence="1">
    <location>
        <begin position="170"/>
        <end position="188"/>
    </location>
</feature>
<comment type="caution">
    <text evidence="2">The sequence shown here is derived from an EMBL/GenBank/DDBJ whole genome shotgun (WGS) entry which is preliminary data.</text>
</comment>
<keyword evidence="3" id="KW-1185">Reference proteome</keyword>
<name>A0ABS7S5C9_9MICO</name>
<accession>A0ABS7S5C9</accession>
<feature type="transmembrane region" description="Helical" evidence="1">
    <location>
        <begin position="208"/>
        <end position="235"/>
    </location>
</feature>
<keyword evidence="1" id="KW-0472">Membrane</keyword>
<dbReference type="Proteomes" id="UP000826651">
    <property type="component" value="Unassembled WGS sequence"/>
</dbReference>